<reference evidence="2 3" key="1">
    <citation type="submission" date="2019-03" db="EMBL/GenBank/DDBJ databases">
        <title>Draft genome sequences of novel Actinobacteria.</title>
        <authorList>
            <person name="Sahin N."/>
            <person name="Ay H."/>
            <person name="Saygin H."/>
        </authorList>
    </citation>
    <scope>NUCLEOTIDE SEQUENCE [LARGE SCALE GENOMIC DNA]</scope>
    <source>
        <strain evidence="2 3">H3C3</strain>
    </source>
</reference>
<feature type="domain" description="Tetratrico peptide repeat group 5" evidence="1">
    <location>
        <begin position="44"/>
        <end position="161"/>
    </location>
</feature>
<evidence type="ECO:0000313" key="2">
    <source>
        <dbReference type="EMBL" id="TDD93846.1"/>
    </source>
</evidence>
<dbReference type="Proteomes" id="UP000294513">
    <property type="component" value="Unassembled WGS sequence"/>
</dbReference>
<dbReference type="Pfam" id="PF12688">
    <property type="entry name" value="TPR_5"/>
    <property type="match status" value="1"/>
</dbReference>
<dbReference type="OrthoDB" id="193829at2"/>
<dbReference type="RefSeq" id="WP_131890558.1">
    <property type="nucleotide sequence ID" value="NZ_SMKU01000025.1"/>
</dbReference>
<dbReference type="Gene3D" id="1.25.40.10">
    <property type="entry name" value="Tetratricopeptide repeat domain"/>
    <property type="match status" value="1"/>
</dbReference>
<dbReference type="InterPro" id="IPR041656">
    <property type="entry name" value="TPR_5"/>
</dbReference>
<evidence type="ECO:0000313" key="3">
    <source>
        <dbReference type="Proteomes" id="UP000294513"/>
    </source>
</evidence>
<organism evidence="2 3">
    <name type="scientific">Actinomadura rubrisoli</name>
    <dbReference type="NCBI Taxonomy" id="2530368"/>
    <lineage>
        <taxon>Bacteria</taxon>
        <taxon>Bacillati</taxon>
        <taxon>Actinomycetota</taxon>
        <taxon>Actinomycetes</taxon>
        <taxon>Streptosporangiales</taxon>
        <taxon>Thermomonosporaceae</taxon>
        <taxon>Actinomadura</taxon>
    </lineage>
</organism>
<dbReference type="AlphaFoldDB" id="A0A4R5C5Q6"/>
<sequence length="169" mass="18342">MNTDPSAEWEQRCAALWDAFDDHDPADFRSMIKELTSELPADHPVAHFEQASAYDATDMGVEAVDLYRMALSGGLGNGRRRQAVIQMASTLRTLGDPTTSADMLLAERSNGSDDLDDAVIAFLALALVDLGREREAAALALGALVRHLPSYTRSLTAYIEAMTESPTVQ</sequence>
<name>A0A4R5C5Q6_9ACTN</name>
<keyword evidence="3" id="KW-1185">Reference proteome</keyword>
<proteinExistence type="predicted"/>
<comment type="caution">
    <text evidence="2">The sequence shown here is derived from an EMBL/GenBank/DDBJ whole genome shotgun (WGS) entry which is preliminary data.</text>
</comment>
<accession>A0A4R5C5Q6</accession>
<protein>
    <submittedName>
        <fullName evidence="2">Tetratricopeptide repeat protein</fullName>
    </submittedName>
</protein>
<dbReference type="EMBL" id="SMKU01000025">
    <property type="protein sequence ID" value="TDD93846.1"/>
    <property type="molecule type" value="Genomic_DNA"/>
</dbReference>
<dbReference type="InterPro" id="IPR011990">
    <property type="entry name" value="TPR-like_helical_dom_sf"/>
</dbReference>
<evidence type="ECO:0000259" key="1">
    <source>
        <dbReference type="Pfam" id="PF12688"/>
    </source>
</evidence>
<gene>
    <name evidence="2" type="ORF">E1298_08070</name>
</gene>